<comment type="caution">
    <text evidence="1">The sequence shown here is derived from an EMBL/GenBank/DDBJ whole genome shotgun (WGS) entry which is preliminary data.</text>
</comment>
<dbReference type="OrthoDB" id="2473514at2759"/>
<proteinExistence type="predicted"/>
<feature type="non-terminal residue" evidence="1">
    <location>
        <position position="83"/>
    </location>
</feature>
<organism evidence="1 2">
    <name type="scientific">Ambispora leptoticha</name>
    <dbReference type="NCBI Taxonomy" id="144679"/>
    <lineage>
        <taxon>Eukaryota</taxon>
        <taxon>Fungi</taxon>
        <taxon>Fungi incertae sedis</taxon>
        <taxon>Mucoromycota</taxon>
        <taxon>Glomeromycotina</taxon>
        <taxon>Glomeromycetes</taxon>
        <taxon>Archaeosporales</taxon>
        <taxon>Ambisporaceae</taxon>
        <taxon>Ambispora</taxon>
    </lineage>
</organism>
<protein>
    <submittedName>
        <fullName evidence="1">228_t:CDS:1</fullName>
    </submittedName>
</protein>
<evidence type="ECO:0000313" key="2">
    <source>
        <dbReference type="Proteomes" id="UP000789508"/>
    </source>
</evidence>
<accession>A0A9N9NSF3</accession>
<reference evidence="1" key="1">
    <citation type="submission" date="2021-06" db="EMBL/GenBank/DDBJ databases">
        <authorList>
            <person name="Kallberg Y."/>
            <person name="Tangrot J."/>
            <person name="Rosling A."/>
        </authorList>
    </citation>
    <scope>NUCLEOTIDE SEQUENCE</scope>
    <source>
        <strain evidence="1">FL130A</strain>
    </source>
</reference>
<dbReference type="Proteomes" id="UP000789508">
    <property type="component" value="Unassembled WGS sequence"/>
</dbReference>
<dbReference type="AlphaFoldDB" id="A0A9N9NSF3"/>
<keyword evidence="2" id="KW-1185">Reference proteome</keyword>
<dbReference type="EMBL" id="CAJVPS010049648">
    <property type="protein sequence ID" value="CAG8766566.1"/>
    <property type="molecule type" value="Genomic_DNA"/>
</dbReference>
<sequence length="83" mass="9569">YIYGGAVSLENLETSDILDLLIAFNEFNFSEFVDSLQTRLIEDNASWLQKIRPYKKILEENLWDDIMAKFASPNKPITSTILP</sequence>
<feature type="non-terminal residue" evidence="1">
    <location>
        <position position="1"/>
    </location>
</feature>
<name>A0A9N9NSF3_9GLOM</name>
<gene>
    <name evidence="1" type="ORF">ALEPTO_LOCUS13908</name>
</gene>
<evidence type="ECO:0000313" key="1">
    <source>
        <dbReference type="EMBL" id="CAG8766566.1"/>
    </source>
</evidence>